<dbReference type="PANTHER" id="PTHR23321">
    <property type="entry name" value="RIBOSOMAL PROTEIN S15, BACTERIAL AND ORGANELLAR"/>
    <property type="match status" value="1"/>
</dbReference>
<dbReference type="GO" id="GO:0003735">
    <property type="term" value="F:structural constituent of ribosome"/>
    <property type="evidence" value="ECO:0007669"/>
    <property type="project" value="InterPro"/>
</dbReference>
<dbReference type="Pfam" id="PF00312">
    <property type="entry name" value="Ribosomal_S15"/>
    <property type="match status" value="1"/>
</dbReference>
<comment type="similarity">
    <text evidence="3 4">Belongs to the universal ribosomal protein uS15 family.</text>
</comment>
<dbReference type="OrthoDB" id="9799262at2"/>
<name>A0A179DKA3_9SPHI</name>
<keyword evidence="7" id="KW-1185">Reference proteome</keyword>
<evidence type="ECO:0000313" key="6">
    <source>
        <dbReference type="EMBL" id="OAQ41556.1"/>
    </source>
</evidence>
<dbReference type="HAMAP" id="MF_01343_B">
    <property type="entry name" value="Ribosomal_uS15_B"/>
    <property type="match status" value="1"/>
</dbReference>
<dbReference type="NCBIfam" id="TIGR00952">
    <property type="entry name" value="S15_bact"/>
    <property type="match status" value="1"/>
</dbReference>
<dbReference type="PANTHER" id="PTHR23321:SF26">
    <property type="entry name" value="SMALL RIBOSOMAL SUBUNIT PROTEIN US15M"/>
    <property type="match status" value="1"/>
</dbReference>
<keyword evidence="3 5" id="KW-0699">rRNA-binding</keyword>
<keyword evidence="3 5" id="KW-0694">RNA-binding</keyword>
<evidence type="ECO:0000313" key="7">
    <source>
        <dbReference type="Proteomes" id="UP000078459"/>
    </source>
</evidence>
<comment type="function">
    <text evidence="3">Forms an intersubunit bridge (bridge B4) with the 23S rRNA of the 50S subunit in the ribosome.</text>
</comment>
<dbReference type="Proteomes" id="UP000078459">
    <property type="component" value="Unassembled WGS sequence"/>
</dbReference>
<keyword evidence="2 3" id="KW-0687">Ribonucleoprotein</keyword>
<dbReference type="Gene3D" id="1.10.287.10">
    <property type="entry name" value="S15/NS1, RNA-binding"/>
    <property type="match status" value="1"/>
</dbReference>
<comment type="function">
    <text evidence="3 5">One of the primary rRNA binding proteins, it binds directly to 16S rRNA where it helps nucleate assembly of the platform of the 30S subunit by binding and bridging several RNA helices of the 16S rRNA.</text>
</comment>
<dbReference type="PROSITE" id="PS00362">
    <property type="entry name" value="RIBOSOMAL_S15"/>
    <property type="match status" value="1"/>
</dbReference>
<evidence type="ECO:0000256" key="2">
    <source>
        <dbReference type="ARBA" id="ARBA00023274"/>
    </source>
</evidence>
<dbReference type="SUPFAM" id="SSF47060">
    <property type="entry name" value="S15/NS1 RNA-binding domain"/>
    <property type="match status" value="1"/>
</dbReference>
<dbReference type="Gene3D" id="6.10.250.3130">
    <property type="match status" value="1"/>
</dbReference>
<accession>A0A179DKA3</accession>
<organism evidence="6 7">
    <name type="scientific">Pedobacter psychrophilus</name>
    <dbReference type="NCBI Taxonomy" id="1826909"/>
    <lineage>
        <taxon>Bacteria</taxon>
        <taxon>Pseudomonadati</taxon>
        <taxon>Bacteroidota</taxon>
        <taxon>Sphingobacteriia</taxon>
        <taxon>Sphingobacteriales</taxon>
        <taxon>Sphingobacteriaceae</taxon>
        <taxon>Pedobacter</taxon>
    </lineage>
</organism>
<evidence type="ECO:0000256" key="5">
    <source>
        <dbReference type="RuleBase" id="RU004524"/>
    </source>
</evidence>
<proteinExistence type="inferred from homology"/>
<evidence type="ECO:0000256" key="4">
    <source>
        <dbReference type="RuleBase" id="RU003919"/>
    </source>
</evidence>
<comment type="caution">
    <text evidence="6">The sequence shown here is derived from an EMBL/GenBank/DDBJ whole genome shotgun (WGS) entry which is preliminary data.</text>
</comment>
<dbReference type="GO" id="GO:0019843">
    <property type="term" value="F:rRNA binding"/>
    <property type="evidence" value="ECO:0007669"/>
    <property type="project" value="UniProtKB-UniRule"/>
</dbReference>
<dbReference type="InterPro" id="IPR009068">
    <property type="entry name" value="uS15_NS1_RNA-bd_sf"/>
</dbReference>
<protein>
    <recommendedName>
        <fullName evidence="3">Small ribosomal subunit protein uS15</fullName>
    </recommendedName>
</protein>
<dbReference type="AlphaFoldDB" id="A0A179DKA3"/>
<dbReference type="InterPro" id="IPR000589">
    <property type="entry name" value="Ribosomal_uS15"/>
</dbReference>
<sequence length="94" mass="10663">MYLSTEKKKEIFAQHGGVDTNTGSAEGQVALFTYRIAHLTGHLKKNRKDFGTQLSLQKLVGKRRALLAYLFKVDIERYRAIIKALGLRDIIKSI</sequence>
<dbReference type="SMART" id="SM01387">
    <property type="entry name" value="Ribosomal_S15"/>
    <property type="match status" value="1"/>
</dbReference>
<gene>
    <name evidence="3" type="primary">rpsO</name>
    <name evidence="6" type="ORF">A5893_00110</name>
</gene>
<dbReference type="InterPro" id="IPR005290">
    <property type="entry name" value="Ribosomal_uS15_bac-type"/>
</dbReference>
<dbReference type="STRING" id="1826909.A5893_00110"/>
<reference evidence="6 7" key="2">
    <citation type="submission" date="2016-06" db="EMBL/GenBank/DDBJ databases">
        <title>Pedobacter psychrophilus sp. nov., isolated from Antarctic fragmentary rock.</title>
        <authorList>
            <person name="Svec P."/>
        </authorList>
    </citation>
    <scope>NUCLEOTIDE SEQUENCE [LARGE SCALE GENOMIC DNA]</scope>
    <source>
        <strain evidence="6 7">CCM 8644</strain>
    </source>
</reference>
<dbReference type="CDD" id="cd00353">
    <property type="entry name" value="Ribosomal_S15p_S13e"/>
    <property type="match status" value="1"/>
</dbReference>
<dbReference type="EMBL" id="LWHJ01000011">
    <property type="protein sequence ID" value="OAQ41556.1"/>
    <property type="molecule type" value="Genomic_DNA"/>
</dbReference>
<dbReference type="RefSeq" id="WP_068820587.1">
    <property type="nucleotide sequence ID" value="NZ_LWHJ01000011.1"/>
</dbReference>
<dbReference type="GO" id="GO:0022627">
    <property type="term" value="C:cytosolic small ribosomal subunit"/>
    <property type="evidence" value="ECO:0007669"/>
    <property type="project" value="TreeGrafter"/>
</dbReference>
<evidence type="ECO:0000256" key="1">
    <source>
        <dbReference type="ARBA" id="ARBA00022980"/>
    </source>
</evidence>
<evidence type="ECO:0000256" key="3">
    <source>
        <dbReference type="HAMAP-Rule" id="MF_01343"/>
    </source>
</evidence>
<reference evidence="6 7" key="1">
    <citation type="submission" date="2016-04" db="EMBL/GenBank/DDBJ databases">
        <authorList>
            <person name="Evans L.H."/>
            <person name="Alamgir A."/>
            <person name="Owens N."/>
            <person name="Weber N.D."/>
            <person name="Virtaneva K."/>
            <person name="Barbian K."/>
            <person name="Babar A."/>
            <person name="Rosenke K."/>
        </authorList>
    </citation>
    <scope>NUCLEOTIDE SEQUENCE [LARGE SCALE GENOMIC DNA]</scope>
    <source>
        <strain evidence="6 7">CCM 8644</strain>
    </source>
</reference>
<keyword evidence="1 3" id="KW-0689">Ribosomal protein</keyword>
<comment type="subunit">
    <text evidence="3">Part of the 30S ribosomal subunit. Forms a bridge to the 50S subunit in the 70S ribosome, contacting the 23S rRNA.</text>
</comment>
<dbReference type="GO" id="GO:0006412">
    <property type="term" value="P:translation"/>
    <property type="evidence" value="ECO:0007669"/>
    <property type="project" value="UniProtKB-UniRule"/>
</dbReference>